<gene>
    <name evidence="5" type="primary">bag_2</name>
    <name evidence="5" type="ORF">ERS096071_00510</name>
</gene>
<dbReference type="InterPro" id="IPR038183">
    <property type="entry name" value="RICH_sf"/>
</dbReference>
<accession>A0A822RC56</accession>
<evidence type="ECO:0000313" key="6">
    <source>
        <dbReference type="Proteomes" id="UP000045541"/>
    </source>
</evidence>
<feature type="compositionally biased region" description="Polar residues" evidence="2">
    <location>
        <begin position="134"/>
        <end position="144"/>
    </location>
</feature>
<dbReference type="AlphaFoldDB" id="A0A822RC56"/>
<keyword evidence="1 3" id="KW-0732">Signal</keyword>
<feature type="domain" description="YSIRK Gram-positive signal peptide" evidence="4">
    <location>
        <begin position="7"/>
        <end position="32"/>
    </location>
</feature>
<dbReference type="InterPro" id="IPR005877">
    <property type="entry name" value="YSIRK_signal_dom"/>
</dbReference>
<evidence type="ECO:0000256" key="2">
    <source>
        <dbReference type="SAM" id="MobiDB-lite"/>
    </source>
</evidence>
<reference evidence="5 6" key="1">
    <citation type="submission" date="2015-03" db="EMBL/GenBank/DDBJ databases">
        <authorList>
            <consortium name="Pathogen Informatics"/>
            <person name="Murphy D."/>
        </authorList>
    </citation>
    <scope>NUCLEOTIDE SEQUENCE [LARGE SCALE GENOMIC DNA]</scope>
    <source>
        <strain evidence="5 6">0310</strain>
    </source>
</reference>
<feature type="region of interest" description="Disordered" evidence="2">
    <location>
        <begin position="134"/>
        <end position="159"/>
    </location>
</feature>
<evidence type="ECO:0000256" key="3">
    <source>
        <dbReference type="SAM" id="SignalP"/>
    </source>
</evidence>
<dbReference type="Pfam" id="PF04650">
    <property type="entry name" value="YSIRK_signal"/>
    <property type="match status" value="1"/>
</dbReference>
<evidence type="ECO:0000256" key="1">
    <source>
        <dbReference type="ARBA" id="ARBA00022729"/>
    </source>
</evidence>
<feature type="signal peptide" evidence="3">
    <location>
        <begin position="1"/>
        <end position="37"/>
    </location>
</feature>
<dbReference type="Gene3D" id="1.20.81.20">
    <property type="match status" value="1"/>
</dbReference>
<sequence length="159" mass="17633">MSKSNHERRMRYSIRKFSVGVASVAVASLFMGSVVHATENVSANPPIPQIVSPGDKKEYEDAVQRVNKEISDYVTSRLDSLDRSVSGFSEIVTKVQVVVDKYRDKIDRVSTKSMVEELGREVKKKVDEEIKLFQNRSGSKSTPKGLSLNDGLQGGVTLQ</sequence>
<dbReference type="EMBL" id="CMWB01000006">
    <property type="protein sequence ID" value="CKI96384.1"/>
    <property type="molecule type" value="Genomic_DNA"/>
</dbReference>
<dbReference type="NCBIfam" id="TIGR01168">
    <property type="entry name" value="YSIRK_signal"/>
    <property type="match status" value="1"/>
</dbReference>
<evidence type="ECO:0000259" key="4">
    <source>
        <dbReference type="Pfam" id="PF04650"/>
    </source>
</evidence>
<feature type="chain" id="PRO_5032828118" evidence="3">
    <location>
        <begin position="38"/>
        <end position="159"/>
    </location>
</feature>
<comment type="caution">
    <text evidence="5">The sequence shown here is derived from an EMBL/GenBank/DDBJ whole genome shotgun (WGS) entry which is preliminary data.</text>
</comment>
<protein>
    <submittedName>
        <fullName evidence="5">Choline binding protein A</fullName>
    </submittedName>
</protein>
<proteinExistence type="predicted"/>
<organism evidence="5 6">
    <name type="scientific">Streptococcus pneumoniae</name>
    <dbReference type="NCBI Taxonomy" id="1313"/>
    <lineage>
        <taxon>Bacteria</taxon>
        <taxon>Bacillati</taxon>
        <taxon>Bacillota</taxon>
        <taxon>Bacilli</taxon>
        <taxon>Lactobacillales</taxon>
        <taxon>Streptococcaceae</taxon>
        <taxon>Streptococcus</taxon>
    </lineage>
</organism>
<name>A0A822RC56_STREE</name>
<evidence type="ECO:0000313" key="5">
    <source>
        <dbReference type="EMBL" id="CKI96384.1"/>
    </source>
</evidence>
<dbReference type="Proteomes" id="UP000045541">
    <property type="component" value="Unassembled WGS sequence"/>
</dbReference>